<keyword evidence="2" id="KW-1185">Reference proteome</keyword>
<protein>
    <submittedName>
        <fullName evidence="1">Uncharacterized protein</fullName>
    </submittedName>
</protein>
<dbReference type="EMBL" id="ACJX03000001">
    <property type="protein sequence ID" value="KRT34381.1"/>
    <property type="molecule type" value="Genomic_DNA"/>
</dbReference>
<gene>
    <name evidence="1" type="ORF">HMPREF1705_04093</name>
</gene>
<dbReference type="eggNOG" id="ENOG502ZBUW">
    <property type="taxonomic scope" value="Bacteria"/>
</dbReference>
<accession>A0A0T5X7C8</accession>
<organism evidence="1 2">
    <name type="scientific">Acetomicrobium hydrogeniformans ATCC BAA-1850</name>
    <dbReference type="NCBI Taxonomy" id="592015"/>
    <lineage>
        <taxon>Bacteria</taxon>
        <taxon>Thermotogati</taxon>
        <taxon>Synergistota</taxon>
        <taxon>Synergistia</taxon>
        <taxon>Synergistales</taxon>
        <taxon>Acetomicrobiaceae</taxon>
        <taxon>Acetomicrobium</taxon>
    </lineage>
</organism>
<proteinExistence type="predicted"/>
<evidence type="ECO:0000313" key="2">
    <source>
        <dbReference type="Proteomes" id="UP000005273"/>
    </source>
</evidence>
<dbReference type="OrthoDB" id="8561347at2"/>
<sequence>MESRDFEGFFGLLKEVAELYGTRLSKKRAELFFEACRGLSLESFAEGVRRHIRWGSFFPAPAEVFKALYGTHEDQATMAWCDVLEAIRKTGAEGPVKFADYRIHYAIERMGGWAHVAWAVGEKKRWPMKDFIYWYVFALKINIDPDDVKPYLMGNRGLPYKAGPEDIARMTLEVPAGQARGLRRVL</sequence>
<evidence type="ECO:0000313" key="1">
    <source>
        <dbReference type="EMBL" id="KRT34381.1"/>
    </source>
</evidence>
<dbReference type="RefSeq" id="WP_057940618.1">
    <property type="nucleotide sequence ID" value="NZ_ACJX03000001.1"/>
</dbReference>
<dbReference type="STRING" id="592015.HMPREF1705_04093"/>
<reference evidence="2" key="1">
    <citation type="submission" date="2012-09" db="EMBL/GenBank/DDBJ databases">
        <authorList>
            <person name="Weinstock G."/>
            <person name="Sodergren E."/>
            <person name="Clifton S."/>
            <person name="Fulton L."/>
            <person name="Fulton B."/>
            <person name="Courtney L."/>
            <person name="Fronick C."/>
            <person name="Harrison M."/>
            <person name="Strong C."/>
            <person name="Farmer C."/>
            <person name="Delehaunty K."/>
            <person name="Markovic C."/>
            <person name="Hall O."/>
            <person name="Minx P."/>
            <person name="Tomlinson C."/>
            <person name="Mitreva M."/>
            <person name="Nelson J."/>
            <person name="Hou S."/>
            <person name="Wollam A."/>
            <person name="Pepin K.H."/>
            <person name="Johnson M."/>
            <person name="Bhonagiri V."/>
            <person name="Nash W.E."/>
            <person name="Suruliraj S."/>
            <person name="Warren W."/>
            <person name="Chinwalla A."/>
            <person name="Mardis E.R."/>
            <person name="Wilson R.K."/>
        </authorList>
    </citation>
    <scope>NUCLEOTIDE SEQUENCE [LARGE SCALE GENOMIC DNA]</scope>
    <source>
        <strain evidence="2">OS1</strain>
    </source>
</reference>
<dbReference type="Proteomes" id="UP000005273">
    <property type="component" value="Unassembled WGS sequence"/>
</dbReference>
<dbReference type="AlphaFoldDB" id="A0A0T5X7C8"/>
<name>A0A0T5X7C8_9BACT</name>
<comment type="caution">
    <text evidence="1">The sequence shown here is derived from an EMBL/GenBank/DDBJ whole genome shotgun (WGS) entry which is preliminary data.</text>
</comment>